<dbReference type="AlphaFoldDB" id="A0A1Q3DGG2"/>
<proteinExistence type="predicted"/>
<dbReference type="Proteomes" id="UP000187406">
    <property type="component" value="Unassembled WGS sequence"/>
</dbReference>
<feature type="non-terminal residue" evidence="1">
    <location>
        <position position="1"/>
    </location>
</feature>
<dbReference type="EMBL" id="BDDD01007607">
    <property type="protein sequence ID" value="GAV91541.1"/>
    <property type="molecule type" value="Genomic_DNA"/>
</dbReference>
<organism evidence="1 2">
    <name type="scientific">Cephalotus follicularis</name>
    <name type="common">Albany pitcher plant</name>
    <dbReference type="NCBI Taxonomy" id="3775"/>
    <lineage>
        <taxon>Eukaryota</taxon>
        <taxon>Viridiplantae</taxon>
        <taxon>Streptophyta</taxon>
        <taxon>Embryophyta</taxon>
        <taxon>Tracheophyta</taxon>
        <taxon>Spermatophyta</taxon>
        <taxon>Magnoliopsida</taxon>
        <taxon>eudicotyledons</taxon>
        <taxon>Gunneridae</taxon>
        <taxon>Pentapetalae</taxon>
        <taxon>rosids</taxon>
        <taxon>fabids</taxon>
        <taxon>Oxalidales</taxon>
        <taxon>Cephalotaceae</taxon>
        <taxon>Cephalotus</taxon>
    </lineage>
</organism>
<reference evidence="2" key="1">
    <citation type="submission" date="2016-04" db="EMBL/GenBank/DDBJ databases">
        <title>Cephalotus genome sequencing.</title>
        <authorList>
            <person name="Fukushima K."/>
            <person name="Hasebe M."/>
            <person name="Fang X."/>
        </authorList>
    </citation>
    <scope>NUCLEOTIDE SEQUENCE [LARGE SCALE GENOMIC DNA]</scope>
    <source>
        <strain evidence="2">cv. St1</strain>
    </source>
</reference>
<keyword evidence="2" id="KW-1185">Reference proteome</keyword>
<evidence type="ECO:0000313" key="2">
    <source>
        <dbReference type="Proteomes" id="UP000187406"/>
    </source>
</evidence>
<name>A0A1Q3DGG2_CEPFO</name>
<accession>A0A1Q3DGG2</accession>
<comment type="caution">
    <text evidence="1">The sequence shown here is derived from an EMBL/GenBank/DDBJ whole genome shotgun (WGS) entry which is preliminary data.</text>
</comment>
<gene>
    <name evidence="1" type="ORF">CFOL_v3_34935</name>
</gene>
<dbReference type="InParanoid" id="A0A1Q3DGG2"/>
<evidence type="ECO:0000313" key="1">
    <source>
        <dbReference type="EMBL" id="GAV91541.1"/>
    </source>
</evidence>
<protein>
    <submittedName>
        <fullName evidence="1">Uncharacterized protein</fullName>
    </submittedName>
</protein>
<sequence length="110" mass="12069">PPKRLLPLNNTPSSLFLKRYAKSSAIFILLLCLTQTLSHANLSLPPSSLSLTTRSAGKSTTKLLFIVSPSLTQQKPNPTDPPMHKATIFSSLSRPPSQSHCPLLIIYNKF</sequence>